<gene>
    <name evidence="1" type="ORF">LCGC14_0383000</name>
</gene>
<sequence>MQTKIRAIRTGGSTEEVDVKASRDGDLRVAQFLPAYAMLCAAGKVFAIDTSGATAVQQSTAMPSTAPKWGIYNSAAGGGTHLVLLQIGCISESGTMGLGLAIIATTGIGAQTAVTANYSNVDVTCLDGTSKTPDLFLKDSPTIVGTQPAWIVFEAKDQTASISVGAGAVARIDGLIIAPPSGSIFVDVVSPAGSTSKYDVTFIVAQIQLDTP</sequence>
<dbReference type="EMBL" id="LAZR01000314">
    <property type="protein sequence ID" value="KKN75141.1"/>
    <property type="molecule type" value="Genomic_DNA"/>
</dbReference>
<name>A0A0F9VNT2_9ZZZZ</name>
<proteinExistence type="predicted"/>
<accession>A0A0F9VNT2</accession>
<dbReference type="AlphaFoldDB" id="A0A0F9VNT2"/>
<evidence type="ECO:0000313" key="1">
    <source>
        <dbReference type="EMBL" id="KKN75141.1"/>
    </source>
</evidence>
<comment type="caution">
    <text evidence="1">The sequence shown here is derived from an EMBL/GenBank/DDBJ whole genome shotgun (WGS) entry which is preliminary data.</text>
</comment>
<reference evidence="1" key="1">
    <citation type="journal article" date="2015" name="Nature">
        <title>Complex archaea that bridge the gap between prokaryotes and eukaryotes.</title>
        <authorList>
            <person name="Spang A."/>
            <person name="Saw J.H."/>
            <person name="Jorgensen S.L."/>
            <person name="Zaremba-Niedzwiedzka K."/>
            <person name="Martijn J."/>
            <person name="Lind A.E."/>
            <person name="van Eijk R."/>
            <person name="Schleper C."/>
            <person name="Guy L."/>
            <person name="Ettema T.J."/>
        </authorList>
    </citation>
    <scope>NUCLEOTIDE SEQUENCE</scope>
</reference>
<protein>
    <submittedName>
        <fullName evidence="1">Uncharacterized protein</fullName>
    </submittedName>
</protein>
<organism evidence="1">
    <name type="scientific">marine sediment metagenome</name>
    <dbReference type="NCBI Taxonomy" id="412755"/>
    <lineage>
        <taxon>unclassified sequences</taxon>
        <taxon>metagenomes</taxon>
        <taxon>ecological metagenomes</taxon>
    </lineage>
</organism>